<evidence type="ECO:0000313" key="4">
    <source>
        <dbReference type="EMBL" id="CAJ0590196.1"/>
    </source>
</evidence>
<keyword evidence="1" id="KW-1015">Disulfide bond</keyword>
<evidence type="ECO:0000256" key="1">
    <source>
        <dbReference type="ARBA" id="ARBA00023157"/>
    </source>
</evidence>
<name>A0AA36GIM6_CYLNA</name>
<sequence length="106" mass="11708">MSMFIRAFLLVIAILYVHADNAGNDGITCAFCKAGLASMTQQIQSNNDVMAQMGESISQGCDQVPNELQRRACRLTLDDNFPLFLQNFLQQPGTSADDFCKDMGYC</sequence>
<accession>A0AA36GIM6</accession>
<organism evidence="4 5">
    <name type="scientific">Cylicocyclus nassatus</name>
    <name type="common">Nematode worm</name>
    <dbReference type="NCBI Taxonomy" id="53992"/>
    <lineage>
        <taxon>Eukaryota</taxon>
        <taxon>Metazoa</taxon>
        <taxon>Ecdysozoa</taxon>
        <taxon>Nematoda</taxon>
        <taxon>Chromadorea</taxon>
        <taxon>Rhabditida</taxon>
        <taxon>Rhabditina</taxon>
        <taxon>Rhabditomorpha</taxon>
        <taxon>Strongyloidea</taxon>
        <taxon>Strongylidae</taxon>
        <taxon>Cylicocyclus</taxon>
    </lineage>
</organism>
<dbReference type="PROSITE" id="PS50015">
    <property type="entry name" value="SAP_B"/>
    <property type="match status" value="1"/>
</dbReference>
<evidence type="ECO:0000256" key="2">
    <source>
        <dbReference type="SAM" id="SignalP"/>
    </source>
</evidence>
<dbReference type="EMBL" id="CATQJL010000001">
    <property type="protein sequence ID" value="CAJ0590196.1"/>
    <property type="molecule type" value="Genomic_DNA"/>
</dbReference>
<evidence type="ECO:0000313" key="5">
    <source>
        <dbReference type="Proteomes" id="UP001176961"/>
    </source>
</evidence>
<keyword evidence="5" id="KW-1185">Reference proteome</keyword>
<feature type="signal peptide" evidence="2">
    <location>
        <begin position="1"/>
        <end position="19"/>
    </location>
</feature>
<feature type="domain" description="Saposin B-type" evidence="3">
    <location>
        <begin position="25"/>
        <end position="106"/>
    </location>
</feature>
<evidence type="ECO:0000259" key="3">
    <source>
        <dbReference type="PROSITE" id="PS50015"/>
    </source>
</evidence>
<dbReference type="AlphaFoldDB" id="A0AA36GIM6"/>
<dbReference type="Proteomes" id="UP001176961">
    <property type="component" value="Unassembled WGS sequence"/>
</dbReference>
<gene>
    <name evidence="4" type="ORF">CYNAS_LOCUS2179</name>
</gene>
<keyword evidence="2" id="KW-0732">Signal</keyword>
<protein>
    <recommendedName>
        <fullName evidence="3">Saposin B-type domain-containing protein</fullName>
    </recommendedName>
</protein>
<dbReference type="InterPro" id="IPR011001">
    <property type="entry name" value="Saposin-like"/>
</dbReference>
<comment type="caution">
    <text evidence="4">The sequence shown here is derived from an EMBL/GenBank/DDBJ whole genome shotgun (WGS) entry which is preliminary data.</text>
</comment>
<reference evidence="4" key="1">
    <citation type="submission" date="2023-07" db="EMBL/GenBank/DDBJ databases">
        <authorList>
            <consortium name="CYATHOMIX"/>
        </authorList>
    </citation>
    <scope>NUCLEOTIDE SEQUENCE</scope>
    <source>
        <strain evidence="4">N/A</strain>
    </source>
</reference>
<feature type="chain" id="PRO_5041418550" description="Saposin B-type domain-containing protein" evidence="2">
    <location>
        <begin position="20"/>
        <end position="106"/>
    </location>
</feature>
<dbReference type="InterPro" id="IPR008139">
    <property type="entry name" value="SaposinB_dom"/>
</dbReference>
<proteinExistence type="predicted"/>
<dbReference type="Gene3D" id="1.10.225.10">
    <property type="entry name" value="Saposin-like"/>
    <property type="match status" value="1"/>
</dbReference>
<dbReference type="SMART" id="SM00741">
    <property type="entry name" value="SapB"/>
    <property type="match status" value="1"/>
</dbReference>
<dbReference type="SUPFAM" id="SSF47862">
    <property type="entry name" value="Saposin"/>
    <property type="match status" value="1"/>
</dbReference>